<gene>
    <name evidence="1" type="ORF">SAMN05444277_11129</name>
</gene>
<organism evidence="1 2">
    <name type="scientific">Parafilimonas terrae</name>
    <dbReference type="NCBI Taxonomy" id="1465490"/>
    <lineage>
        <taxon>Bacteria</taxon>
        <taxon>Pseudomonadati</taxon>
        <taxon>Bacteroidota</taxon>
        <taxon>Chitinophagia</taxon>
        <taxon>Chitinophagales</taxon>
        <taxon>Chitinophagaceae</taxon>
        <taxon>Parafilimonas</taxon>
    </lineage>
</organism>
<evidence type="ECO:0000313" key="1">
    <source>
        <dbReference type="EMBL" id="SFQ40555.1"/>
    </source>
</evidence>
<reference evidence="1 2" key="1">
    <citation type="submission" date="2016-10" db="EMBL/GenBank/DDBJ databases">
        <authorList>
            <person name="de Groot N.N."/>
        </authorList>
    </citation>
    <scope>NUCLEOTIDE SEQUENCE [LARGE SCALE GENOMIC DNA]</scope>
    <source>
        <strain evidence="1 2">DSM 28286</strain>
    </source>
</reference>
<dbReference type="OrthoDB" id="798785at2"/>
<accession>A0A1I5Y8M0</accession>
<dbReference type="AlphaFoldDB" id="A0A1I5Y8M0"/>
<name>A0A1I5Y8M0_9BACT</name>
<dbReference type="Proteomes" id="UP000199031">
    <property type="component" value="Unassembled WGS sequence"/>
</dbReference>
<dbReference type="RefSeq" id="WP_090660883.1">
    <property type="nucleotide sequence ID" value="NZ_FOXQ01000011.1"/>
</dbReference>
<sequence>MIDQNFCEFLEFVLTKAFANSQDNLIKRLWCDGVLLPQSEKEISKKHINDNRQIVTTAFIGESGQDKYQLTISLGKKALSKYARNLKIEECIPPATESYWYKIDTINKKLTVNLY</sequence>
<protein>
    <submittedName>
        <fullName evidence="1">Uncharacterized protein</fullName>
    </submittedName>
</protein>
<evidence type="ECO:0000313" key="2">
    <source>
        <dbReference type="Proteomes" id="UP000199031"/>
    </source>
</evidence>
<dbReference type="STRING" id="1465490.SAMN05444277_11129"/>
<dbReference type="EMBL" id="FOXQ01000011">
    <property type="protein sequence ID" value="SFQ40555.1"/>
    <property type="molecule type" value="Genomic_DNA"/>
</dbReference>
<keyword evidence="2" id="KW-1185">Reference proteome</keyword>
<proteinExistence type="predicted"/>